<dbReference type="InterPro" id="IPR023152">
    <property type="entry name" value="RasGAP_CS"/>
</dbReference>
<evidence type="ECO:0000313" key="6">
    <source>
        <dbReference type="Proteomes" id="UP000322225"/>
    </source>
</evidence>
<dbReference type="KEGG" id="ksn:43588352"/>
<feature type="compositionally biased region" description="Low complexity" evidence="3">
    <location>
        <begin position="2637"/>
        <end position="2647"/>
    </location>
</feature>
<dbReference type="RefSeq" id="XP_031861450.2">
    <property type="nucleotide sequence ID" value="XM_032004219.2"/>
</dbReference>
<dbReference type="Gene3D" id="1.10.506.10">
    <property type="entry name" value="GTPase Activation - p120gap, domain 1"/>
    <property type="match status" value="2"/>
</dbReference>
<feature type="region of interest" description="Disordered" evidence="3">
    <location>
        <begin position="2626"/>
        <end position="2653"/>
    </location>
</feature>
<dbReference type="Pfam" id="PF13716">
    <property type="entry name" value="CRAL_TRIO_2"/>
    <property type="match status" value="1"/>
</dbReference>
<dbReference type="GO" id="GO:0005096">
    <property type="term" value="F:GTPase activator activity"/>
    <property type="evidence" value="ECO:0007669"/>
    <property type="project" value="UniProtKB-KW"/>
</dbReference>
<keyword evidence="1" id="KW-0343">GTPase activation</keyword>
<organism evidence="5 6">
    <name type="scientific">Kwoniella shandongensis</name>
    <dbReference type="NCBI Taxonomy" id="1734106"/>
    <lineage>
        <taxon>Eukaryota</taxon>
        <taxon>Fungi</taxon>
        <taxon>Dikarya</taxon>
        <taxon>Basidiomycota</taxon>
        <taxon>Agaricomycotina</taxon>
        <taxon>Tremellomycetes</taxon>
        <taxon>Tremellales</taxon>
        <taxon>Cryptococcaceae</taxon>
        <taxon>Kwoniella</taxon>
    </lineage>
</organism>
<accession>A0AAJ8MXM9</accession>
<feature type="region of interest" description="Disordered" evidence="3">
    <location>
        <begin position="1"/>
        <end position="49"/>
    </location>
</feature>
<dbReference type="PANTHER" id="PTHR10194:SF142">
    <property type="entry name" value="NEUROFIBROMIN"/>
    <property type="match status" value="1"/>
</dbReference>
<protein>
    <recommendedName>
        <fullName evidence="4">Ras-GAP domain-containing protein</fullName>
    </recommendedName>
</protein>
<dbReference type="InterPro" id="IPR008936">
    <property type="entry name" value="Rho_GTPase_activation_prot"/>
</dbReference>
<feature type="compositionally biased region" description="Polar residues" evidence="3">
    <location>
        <begin position="30"/>
        <end position="49"/>
    </location>
</feature>
<dbReference type="InterPro" id="IPR011993">
    <property type="entry name" value="PH-like_dom_sf"/>
</dbReference>
<proteinExistence type="predicted"/>
<dbReference type="SUPFAM" id="SSF48371">
    <property type="entry name" value="ARM repeat"/>
    <property type="match status" value="2"/>
</dbReference>
<evidence type="ECO:0000313" key="5">
    <source>
        <dbReference type="EMBL" id="WWD21230.1"/>
    </source>
</evidence>
<evidence type="ECO:0000256" key="2">
    <source>
        <dbReference type="ARBA" id="ARBA00022553"/>
    </source>
</evidence>
<sequence>MPIRRSSAAASPHQSISSLSNRFRSPELGNDSQSISEAGSSMARSENTNGEQRVINSLVGRLVNRLPCNSGIRLAMMEAEPAVQSTVQSLMQLARLRLPLVVQSLTGALETLSKYSSSTSLAETPLNTLHSQLFLLHVLGLSLSTSWRIRAHSISSPRSELPQCWPDPAPFDDNLAKYLLSVMLIYVRAVSEDFNLSNSAAGPAPGKETKNGSGTALSGAWTKNMAGSSSAYCLGIDYLQEHSYPSTSASQATVSNSRSRVLSAKCSTTATTVTELTTAISRIIFYLSASNWPILLSRLRQRISHLTTTIEESPDVIELRLLKWANLDRARLSQVIQEISGKFLHVKRPAQTVIAHTLRKAIWSWIDTRPLEFEALIQSNRKLEGGPDTLFETIYSMSDLGSSSLSQRTRIFYPLMAMLLVLCPDTFRQLMAGETDSRSSSNYGKKVSFLESLRKRLKSSKGFETCVICYVDLVSAGTALSPRIETAGVRAFASESQNDLKSALFSSTGYSEISDQKVVVEALVALFQVSGQFVPKLWTDPGDLGKIIGVRAALSAAQEAGRAPWYPNVESLTAEIAPTLRSVIKSYALNLSNNRSLQPRSRGVSEPPSNHIDLASQIFELYSVNPSFAFANSGGDISSPDSLLALFTAVSSLMVVPSPENIREAASRACVALIGHIRETEQRSTTLHSLLRGSTDGVWQMLLDAGRQVIYACHSGESNDIALATRCLREIVDATLNLVDLDPSLLLPSPKVQPAALVASVAGLTAIVGPDVEQTSLVLSSLASLGRITVLAQASSSMDITPNKFITMPTRRAEAFDRLSNLPSSIGRQQQQRMIRRTLRPMAAGAPMTVAVWAGLSSITKALTAKIIASDADSTLSSRDVRRRILTADIEGLNEDESKEWQNLISFLCATAGVAHHDVPLKGLSEVIGKGLLPPAYDEDVSDINAAVETFIKQLVDLLVSSSVTVRESVKTALGSELPTNMCRTMVVHMTSLLSYAIGSSGIMVTDSFTTFSELAITILRLQVDRMGPGDDVPAVQVDLGGILHILAQYVQRLGRSEAALRQKTRFCQLVEAALQRPGNVVLSNSARLRNDVLEWMIDWSLEALRDSDGYSLNGDSSSRAQQELDHACLKAMVPVTEGLVLRIGGEENDDNHGVVKSRLFYRHYQHLVKIIERPNLAEARSTAQTSSLHGQTAVKNSTTDDAPSLAILALSNLLSANIDVGLKHCLALGYHEDPSLRTVFMQLLTNILQQGARFGGLAAIRSGSTPKSYLESLAGPDLALAIAMVDVCPQSGAEVDELSTLLFRVFEGRGTLLGLMRALIEREVALTNHESELFRANSITMRMMTIFAKTYGYNYVRATLQPMIHSLVEKPAECSFELDPSKASNTDDIDQNADHLRLMCQALLDMVCSSAPRVPLMFRALCHHIWEVVDDRFPDSRHSAVGSFIFLRFFCPAIVSPESIDLDVNPDTRETRRALLLITKVIQNLANNVVFKEPHMKVLNSFLSENIRQVTKFLSDIAVRPKTMDVQAATKAYQDDIEHSQDADGDDAIVHRFAFKHKTKLETFLTNMPKAYRHVPVTKSPRTEYDGKVALESLRRVMEQSGPPADITPLTATARTQVYDEFMRHNQGRNVDSVSGAFYEGPASQNGKRLFYLIVARLSLVDYDLLAYHMFQSLDGVTDYFDLIIDLTDFSPATELPIATLRRLIQMCPPTILPCVHTVVLYNPNSYARRRLRRLISELLTITSPIGKNVVSASSPTELGELIPFTSLLLPEHTMALAFEAEHVFTNLLCLSDHDMQLPVVVKLSHDCLQIASWRKQDITASLKAYVIDVIRLKDIDDIVTEGGIPSDQMIIKYSQNESMTFISRKRNEMSHIIRTARAGLRETPSSERTLRPSDVPATLLNVALLNLSANDDTLRMGAYILVNEICQFFKYDLAMRALDVSAGLMIPNNSLSFVHALSQALATSAPHLTLEFLKEWTIGFAKADIAHKTACLHYVGPWLLNLDQFSRPIREDGPDPIKVREIVKSLISLTVTERRRLHLLVHEHVWSVLAQAHESLMDIAVYELIHATTNSGIGSDRAECVADILVSICSTSVRGKVIARLRKTLAQTYLLPSAHLTENARWSEICSLARVTLTLGFNPSSSLDTQLFLPEILHIITLLLGTGPILMRQTIYGLLVNVLQSLAANPSSGDMDGATLQLMLKKAQQPHIMAAFGLAQGRGSIEMSTLPNKNEMDVQHLEKVEEVGKFLGDVLAAGAVSVDCANTWRARWMGLVAATCFQHNPATQPQAFTVLGYLASDEVDDDLVYQILVAMSTVLSHFTESDSILIISMLRCLSRIIPGLQPDSRYAVSLFWLAVSILQLGHIPIFGPAMELMITALKSINKSTPNGSGSDIMESLLDARRVMADQARKLDQVVGVSFDTDIGFALIAIMYKGVRHPSTRNITVEAMTELLKMTSNATIGGGEDEPTVERGSVAYFMGLLSILAGQGEEVKKVFEAAGLGVDSDSVDLSEVGVFDLLAIPDNSTAVLLISLVVALLNNPGGSDAEKVVLYRMLADASAEMPEVLAMAYDSLIPRIITTLTSTSNLSILRSTTSILERAFSDPNYNFSTHLSGLPTTESSTSLQHQAHSQLGKGYPASVSSSPSPSFGTGIGQGTREQVLEELGMRGLGELSFPPVKVDRLAMMAKWVAALIESFTV</sequence>
<dbReference type="Proteomes" id="UP000322225">
    <property type="component" value="Chromosome 10"/>
</dbReference>
<evidence type="ECO:0000259" key="4">
    <source>
        <dbReference type="PROSITE" id="PS50018"/>
    </source>
</evidence>
<feature type="domain" description="Ras-GAP" evidence="4">
    <location>
        <begin position="1295"/>
        <end position="1488"/>
    </location>
</feature>
<dbReference type="InterPro" id="IPR016024">
    <property type="entry name" value="ARM-type_fold"/>
</dbReference>
<dbReference type="SUPFAM" id="SSF48350">
    <property type="entry name" value="GTPase activation domain, GAP"/>
    <property type="match status" value="1"/>
</dbReference>
<name>A0AAJ8MXM9_9TREE</name>
<reference evidence="5" key="1">
    <citation type="submission" date="2017-08" db="EMBL/GenBank/DDBJ databases">
        <authorList>
            <person name="Cuomo C."/>
            <person name="Billmyre B."/>
            <person name="Heitman J."/>
        </authorList>
    </citation>
    <scope>NUCLEOTIDE SEQUENCE</scope>
    <source>
        <strain evidence="5">CBS 12478</strain>
    </source>
</reference>
<feature type="compositionally biased region" description="Polar residues" evidence="3">
    <location>
        <begin position="8"/>
        <end position="23"/>
    </location>
</feature>
<keyword evidence="2" id="KW-0597">Phosphoprotein</keyword>
<gene>
    <name evidence="5" type="ORF">CI109_105714</name>
</gene>
<reference evidence="5" key="2">
    <citation type="submission" date="2024-01" db="EMBL/GenBank/DDBJ databases">
        <title>Comparative genomics of Cryptococcus and Kwoniella reveals pathogenesis evolution and contrasting modes of karyotype evolution via chromosome fusion or intercentromeric recombination.</title>
        <authorList>
            <person name="Coelho M.A."/>
            <person name="David-Palma M."/>
            <person name="Shea T."/>
            <person name="Bowers K."/>
            <person name="McGinley-Smith S."/>
            <person name="Mohammad A.W."/>
            <person name="Gnirke A."/>
            <person name="Yurkov A.M."/>
            <person name="Nowrousian M."/>
            <person name="Sun S."/>
            <person name="Cuomo C.A."/>
            <person name="Heitman J."/>
        </authorList>
    </citation>
    <scope>NUCLEOTIDE SEQUENCE</scope>
    <source>
        <strain evidence="5">CBS 12478</strain>
    </source>
</reference>
<dbReference type="EMBL" id="CP144060">
    <property type="protein sequence ID" value="WWD21230.1"/>
    <property type="molecule type" value="Genomic_DNA"/>
</dbReference>
<dbReference type="Gene3D" id="2.30.29.30">
    <property type="entry name" value="Pleckstrin-homology domain (PH domain)/Phosphotyrosine-binding domain (PTB)"/>
    <property type="match status" value="1"/>
</dbReference>
<dbReference type="InterPro" id="IPR001936">
    <property type="entry name" value="RasGAP_dom"/>
</dbReference>
<evidence type="ECO:0000256" key="1">
    <source>
        <dbReference type="ARBA" id="ARBA00022468"/>
    </source>
</evidence>
<dbReference type="InterPro" id="IPR001251">
    <property type="entry name" value="CRAL-TRIO_dom"/>
</dbReference>
<dbReference type="Gene3D" id="3.40.525.10">
    <property type="entry name" value="CRAL-TRIO lipid binding domain"/>
    <property type="match status" value="1"/>
</dbReference>
<dbReference type="GeneID" id="43588352"/>
<dbReference type="PANTHER" id="PTHR10194">
    <property type="entry name" value="RAS GTPASE-ACTIVATING PROTEINS"/>
    <property type="match status" value="1"/>
</dbReference>
<dbReference type="InterPro" id="IPR039360">
    <property type="entry name" value="Ras_GTPase"/>
</dbReference>
<dbReference type="InterPro" id="IPR036865">
    <property type="entry name" value="CRAL-TRIO_dom_sf"/>
</dbReference>
<dbReference type="Pfam" id="PF00616">
    <property type="entry name" value="RasGAP"/>
    <property type="match status" value="1"/>
</dbReference>
<keyword evidence="6" id="KW-1185">Reference proteome</keyword>
<dbReference type="PROSITE" id="PS50018">
    <property type="entry name" value="RAS_GTPASE_ACTIV_2"/>
    <property type="match status" value="1"/>
</dbReference>
<dbReference type="PROSITE" id="PS00509">
    <property type="entry name" value="RAS_GTPASE_ACTIV_1"/>
    <property type="match status" value="1"/>
</dbReference>
<dbReference type="SMART" id="SM00323">
    <property type="entry name" value="RasGAP"/>
    <property type="match status" value="1"/>
</dbReference>
<evidence type="ECO:0000256" key="3">
    <source>
        <dbReference type="SAM" id="MobiDB-lite"/>
    </source>
</evidence>